<proteinExistence type="predicted"/>
<dbReference type="Pfam" id="PF00440">
    <property type="entry name" value="TetR_N"/>
    <property type="match status" value="1"/>
</dbReference>
<dbReference type="PANTHER" id="PTHR43479">
    <property type="entry name" value="ACREF/ENVCD OPERON REPRESSOR-RELATED"/>
    <property type="match status" value="1"/>
</dbReference>
<feature type="domain" description="HTH tetR-type" evidence="2">
    <location>
        <begin position="48"/>
        <end position="108"/>
    </location>
</feature>
<dbReference type="InterPro" id="IPR001647">
    <property type="entry name" value="HTH_TetR"/>
</dbReference>
<comment type="caution">
    <text evidence="3">The sequence shown here is derived from an EMBL/GenBank/DDBJ whole genome shotgun (WGS) entry which is preliminary data.</text>
</comment>
<dbReference type="AlphaFoldDB" id="A0A0F9Q020"/>
<dbReference type="EMBL" id="LAZR01002011">
    <property type="protein sequence ID" value="KKN35799.1"/>
    <property type="molecule type" value="Genomic_DNA"/>
</dbReference>
<organism evidence="3">
    <name type="scientific">marine sediment metagenome</name>
    <dbReference type="NCBI Taxonomy" id="412755"/>
    <lineage>
        <taxon>unclassified sequences</taxon>
        <taxon>metagenomes</taxon>
        <taxon>ecological metagenomes</taxon>
    </lineage>
</organism>
<name>A0A0F9Q020_9ZZZZ</name>
<gene>
    <name evidence="3" type="ORF">LCGC14_0780130</name>
</gene>
<evidence type="ECO:0000256" key="1">
    <source>
        <dbReference type="ARBA" id="ARBA00023125"/>
    </source>
</evidence>
<dbReference type="PANTHER" id="PTHR43479:SF11">
    <property type="entry name" value="ACREF_ENVCD OPERON REPRESSOR-RELATED"/>
    <property type="match status" value="1"/>
</dbReference>
<dbReference type="PRINTS" id="PR00455">
    <property type="entry name" value="HTHTETR"/>
</dbReference>
<protein>
    <recommendedName>
        <fullName evidence="2">HTH tetR-type domain-containing protein</fullName>
    </recommendedName>
</protein>
<dbReference type="InterPro" id="IPR050624">
    <property type="entry name" value="HTH-type_Tx_Regulator"/>
</dbReference>
<dbReference type="PROSITE" id="PS50977">
    <property type="entry name" value="HTH_TETR_2"/>
    <property type="match status" value="1"/>
</dbReference>
<evidence type="ECO:0000313" key="3">
    <source>
        <dbReference type="EMBL" id="KKN35799.1"/>
    </source>
</evidence>
<keyword evidence="1" id="KW-0238">DNA-binding</keyword>
<accession>A0A0F9Q020</accession>
<dbReference type="GO" id="GO:0003677">
    <property type="term" value="F:DNA binding"/>
    <property type="evidence" value="ECO:0007669"/>
    <property type="project" value="UniProtKB-KW"/>
</dbReference>
<dbReference type="SUPFAM" id="SSF46689">
    <property type="entry name" value="Homeodomain-like"/>
    <property type="match status" value="1"/>
</dbReference>
<reference evidence="3" key="1">
    <citation type="journal article" date="2015" name="Nature">
        <title>Complex archaea that bridge the gap between prokaryotes and eukaryotes.</title>
        <authorList>
            <person name="Spang A."/>
            <person name="Saw J.H."/>
            <person name="Jorgensen S.L."/>
            <person name="Zaremba-Niedzwiedzka K."/>
            <person name="Martijn J."/>
            <person name="Lind A.E."/>
            <person name="van Eijk R."/>
            <person name="Schleper C."/>
            <person name="Guy L."/>
            <person name="Ettema T.J."/>
        </authorList>
    </citation>
    <scope>NUCLEOTIDE SEQUENCE</scope>
</reference>
<evidence type="ECO:0000259" key="2">
    <source>
        <dbReference type="PROSITE" id="PS50977"/>
    </source>
</evidence>
<dbReference type="InterPro" id="IPR009057">
    <property type="entry name" value="Homeodomain-like_sf"/>
</dbReference>
<sequence length="283" mass="33198">MYNFLHTVLLLNKGQFFKYRSLFIFVMDKTHDDGPQVQKKQLRIRKKERTKQVILAKAEEFFAKKEMEAVSIEDIAEAAFISRTTIYNYFKNKDTIFFAVGNKVFRDLNQRFTAMFDPKMTGKDQVLQFCEQTFKDSTENPIILKITNAYFVHTDKLNIAPEAVWNDLNVKIGPSNLNKLIDKSSTFEEFNLEELFEEPSYIEFVIWLMRNGFIWQKAIKKGREDKTIKNAMDDGELMEYLSILLNGVLSEINLRRTIKDRIGITRDTVISQSLKLISHFLEN</sequence>
<dbReference type="Gene3D" id="1.10.357.10">
    <property type="entry name" value="Tetracycline Repressor, domain 2"/>
    <property type="match status" value="1"/>
</dbReference>